<keyword evidence="2" id="KW-0472">Membrane</keyword>
<dbReference type="EMBL" id="VSRR010146727">
    <property type="protein sequence ID" value="MPD05578.1"/>
    <property type="molecule type" value="Genomic_DNA"/>
</dbReference>
<organism evidence="3 4">
    <name type="scientific">Portunus trituberculatus</name>
    <name type="common">Swimming crab</name>
    <name type="synonym">Neptunus trituberculatus</name>
    <dbReference type="NCBI Taxonomy" id="210409"/>
    <lineage>
        <taxon>Eukaryota</taxon>
        <taxon>Metazoa</taxon>
        <taxon>Ecdysozoa</taxon>
        <taxon>Arthropoda</taxon>
        <taxon>Crustacea</taxon>
        <taxon>Multicrustacea</taxon>
        <taxon>Malacostraca</taxon>
        <taxon>Eumalacostraca</taxon>
        <taxon>Eucarida</taxon>
        <taxon>Decapoda</taxon>
        <taxon>Pleocyemata</taxon>
        <taxon>Brachyura</taxon>
        <taxon>Eubrachyura</taxon>
        <taxon>Portunoidea</taxon>
        <taxon>Portunidae</taxon>
        <taxon>Portuninae</taxon>
        <taxon>Portunus</taxon>
    </lineage>
</organism>
<accession>A0A5B7KJU5</accession>
<evidence type="ECO:0000256" key="2">
    <source>
        <dbReference type="SAM" id="Phobius"/>
    </source>
</evidence>
<name>A0A5B7KJU5_PORTR</name>
<dbReference type="AlphaFoldDB" id="A0A5B7KJU5"/>
<comment type="caution">
    <text evidence="3">The sequence shown here is derived from an EMBL/GenBank/DDBJ whole genome shotgun (WGS) entry which is preliminary data.</text>
</comment>
<gene>
    <name evidence="3" type="ORF">E2C01_101328</name>
</gene>
<feature type="region of interest" description="Disordered" evidence="1">
    <location>
        <begin position="52"/>
        <end position="82"/>
    </location>
</feature>
<keyword evidence="4" id="KW-1185">Reference proteome</keyword>
<evidence type="ECO:0000313" key="3">
    <source>
        <dbReference type="EMBL" id="MPD05578.1"/>
    </source>
</evidence>
<evidence type="ECO:0000256" key="1">
    <source>
        <dbReference type="SAM" id="MobiDB-lite"/>
    </source>
</evidence>
<evidence type="ECO:0000313" key="4">
    <source>
        <dbReference type="Proteomes" id="UP000324222"/>
    </source>
</evidence>
<sequence length="171" mass="19475">MERRDETRRDEEWRGEAKVGFRWKGGSINLHINEKGAVICVLRGKLITHGTEGKQEDMTDVQKHADGKGKVKANSKENRKARRNINDEGLRVARMTVCCAFIPSPLCFLAVLCPSRLAGSFFRPHVRQQKNVLHSTLRPPPPPPSFSVMGSGDQRLFLRFYVKQMMNKKDT</sequence>
<protein>
    <submittedName>
        <fullName evidence="3">Uncharacterized protein</fullName>
    </submittedName>
</protein>
<dbReference type="Proteomes" id="UP000324222">
    <property type="component" value="Unassembled WGS sequence"/>
</dbReference>
<reference evidence="3 4" key="1">
    <citation type="submission" date="2019-05" db="EMBL/GenBank/DDBJ databases">
        <title>Another draft genome of Portunus trituberculatus and its Hox gene families provides insights of decapod evolution.</title>
        <authorList>
            <person name="Jeong J.-H."/>
            <person name="Song I."/>
            <person name="Kim S."/>
            <person name="Choi T."/>
            <person name="Kim D."/>
            <person name="Ryu S."/>
            <person name="Kim W."/>
        </authorList>
    </citation>
    <scope>NUCLEOTIDE SEQUENCE [LARGE SCALE GENOMIC DNA]</scope>
    <source>
        <tissue evidence="3">Muscle</tissue>
    </source>
</reference>
<feature type="transmembrane region" description="Helical" evidence="2">
    <location>
        <begin position="92"/>
        <end position="112"/>
    </location>
</feature>
<proteinExistence type="predicted"/>
<keyword evidence="2" id="KW-0812">Transmembrane</keyword>
<keyword evidence="2" id="KW-1133">Transmembrane helix</keyword>